<dbReference type="OrthoDB" id="1057137at2759"/>
<dbReference type="InterPro" id="IPR039683">
    <property type="entry name" value="Lsm12-like"/>
</dbReference>
<evidence type="ECO:0000313" key="4">
    <source>
        <dbReference type="Proteomes" id="UP000789739"/>
    </source>
</evidence>
<feature type="region of interest" description="Disordered" evidence="1">
    <location>
        <begin position="1"/>
        <end position="45"/>
    </location>
</feature>
<gene>
    <name evidence="3" type="ORF">PBRASI_LOCUS1882</name>
</gene>
<accession>A0A9N8WJK0</accession>
<evidence type="ECO:0000259" key="2">
    <source>
        <dbReference type="PROSITE" id="PS52001"/>
    </source>
</evidence>
<reference evidence="3" key="1">
    <citation type="submission" date="2021-06" db="EMBL/GenBank/DDBJ databases">
        <authorList>
            <person name="Kallberg Y."/>
            <person name="Tangrot J."/>
            <person name="Rosling A."/>
        </authorList>
    </citation>
    <scope>NUCLEOTIDE SEQUENCE</scope>
    <source>
        <strain evidence="3">BR232B</strain>
    </source>
</reference>
<protein>
    <submittedName>
        <fullName evidence="3">10856_t:CDS:1</fullName>
    </submittedName>
</protein>
<dbReference type="Pfam" id="PF09793">
    <property type="entry name" value="AD"/>
    <property type="match status" value="1"/>
</dbReference>
<name>A0A9N8WJK0_9GLOM</name>
<dbReference type="SMART" id="SM00995">
    <property type="entry name" value="AD"/>
    <property type="match status" value="1"/>
</dbReference>
<dbReference type="Proteomes" id="UP000789739">
    <property type="component" value="Unassembled WGS sequence"/>
</dbReference>
<dbReference type="PANTHER" id="PTHR13542">
    <property type="entry name" value="LSM12 HOMOLOG"/>
    <property type="match status" value="1"/>
</dbReference>
<organism evidence="3 4">
    <name type="scientific">Paraglomus brasilianum</name>
    <dbReference type="NCBI Taxonomy" id="144538"/>
    <lineage>
        <taxon>Eukaryota</taxon>
        <taxon>Fungi</taxon>
        <taxon>Fungi incertae sedis</taxon>
        <taxon>Mucoromycota</taxon>
        <taxon>Glomeromycotina</taxon>
        <taxon>Glomeromycetes</taxon>
        <taxon>Paraglomerales</taxon>
        <taxon>Paraglomeraceae</taxon>
        <taxon>Paraglomus</taxon>
    </lineage>
</organism>
<feature type="compositionally biased region" description="Low complexity" evidence="1">
    <location>
        <begin position="82"/>
        <end position="112"/>
    </location>
</feature>
<feature type="domain" description="AD" evidence="2">
    <location>
        <begin position="130"/>
        <end position="225"/>
    </location>
</feature>
<keyword evidence="4" id="KW-1185">Reference proteome</keyword>
<dbReference type="AlphaFoldDB" id="A0A9N8WJK0"/>
<dbReference type="EMBL" id="CAJVPI010000134">
    <property type="protein sequence ID" value="CAG8486900.1"/>
    <property type="molecule type" value="Genomic_DNA"/>
</dbReference>
<proteinExistence type="predicted"/>
<sequence>MIKVSTHRMDNTHMQRSNPRNLNRSNSSSTNQRSSNATSNNSCLSDQTLSTHTLSAPKYDFHILKIGFLKEVTQLPYRKNSISDSVPTTPVTTTPNTIPPTSDATSNNANTANGQNAISQFFAKAFPKISYVQMDKLQQRGIQAYKDTQCQLARIGDGVTQEAQEIFDALSKTLPCRWAKDTIVVLDEVVITPPYNVENCRANSNAAGSLERVKKVLEGEKRRLASVRRQGSAASV</sequence>
<evidence type="ECO:0000256" key="1">
    <source>
        <dbReference type="SAM" id="MobiDB-lite"/>
    </source>
</evidence>
<feature type="region of interest" description="Disordered" evidence="1">
    <location>
        <begin position="80"/>
        <end position="112"/>
    </location>
</feature>
<dbReference type="InterPro" id="IPR047574">
    <property type="entry name" value="AD"/>
</dbReference>
<evidence type="ECO:0000313" key="3">
    <source>
        <dbReference type="EMBL" id="CAG8486900.1"/>
    </source>
</evidence>
<dbReference type="PROSITE" id="PS52001">
    <property type="entry name" value="AD"/>
    <property type="match status" value="1"/>
</dbReference>
<dbReference type="InterPro" id="IPR019181">
    <property type="entry name" value="LSM12_ABD"/>
</dbReference>
<comment type="caution">
    <text evidence="3">The sequence shown here is derived from an EMBL/GenBank/DDBJ whole genome shotgun (WGS) entry which is preliminary data.</text>
</comment>
<feature type="compositionally biased region" description="Low complexity" evidence="1">
    <location>
        <begin position="16"/>
        <end position="42"/>
    </location>
</feature>